<comment type="similarity">
    <text evidence="1">Belongs to the 'GDSL' lipolytic enzyme family.</text>
</comment>
<dbReference type="AlphaFoldDB" id="A0A7J6E427"/>
<keyword evidence="4" id="KW-1185">Reference proteome</keyword>
<comment type="caution">
    <text evidence="3">The sequence shown here is derived from an EMBL/GenBank/DDBJ whole genome shotgun (WGS) entry which is preliminary data.</text>
</comment>
<dbReference type="SUPFAM" id="SSF52266">
    <property type="entry name" value="SGNH hydrolase"/>
    <property type="match status" value="1"/>
</dbReference>
<dbReference type="CDD" id="cd01837">
    <property type="entry name" value="SGNH_plant_lipase_like"/>
    <property type="match status" value="1"/>
</dbReference>
<sequence>MASTSVCYTQIVLIIMMIIFIMLQKNCVKTQLVPAVFIFGDSIVDVGNNNNLPTLVKANFPPYGRDFANHRSTGRFSNGKLAIDYLVDTLQLGSYPQAYLSTHGLAISLSKQLEYYDEYQSRVVGMIGQANASSIFSNALYIISAGTSDLIQNYYISPILQATYPNIHQYFNTLLRNYEQFIENLHSMGARRIGVASLAPLGCLPGAITIFGFGNNNYCVDRLNYDAMYFNTRLNSTSQILKNRLSNLNLLVLDIYQPLYNLIVNNPIQNGFYETRKGCCGLGTIETASLCNSLAIGTCSNASHHIFWDAFHPSDAANNLLSSYMTIAAPTKTTPSHLSFDGHISSPSHLRRLWLMNGVQSQIVPAVFLFGDSVLDVGNNNNLATVVKANFPPYGQDFKNHTPTGRFCNGKLAIDFLVDTLGFDSYPLPYQNTKATDRNLIKGANFASGSSGYDDSTANLYGTISLTKQLENYGEVQKRIIGMVGKENASSIFSGGLYVISAGTSDILQNYHISPTLQNTYSSIDKYFVPLLKSFTQFVEKLYSMGARKIGVTSLPPLGCLPGSMTIFGLVSDQCVEKLNFEANSFNKRLNSTSQALKKRLSGLNLLDLKRQRRVVVEQDW</sequence>
<dbReference type="GO" id="GO:0016788">
    <property type="term" value="F:hydrolase activity, acting on ester bonds"/>
    <property type="evidence" value="ECO:0007669"/>
    <property type="project" value="InterPro"/>
</dbReference>
<evidence type="ECO:0000256" key="1">
    <source>
        <dbReference type="ARBA" id="ARBA00008668"/>
    </source>
</evidence>
<evidence type="ECO:0000256" key="2">
    <source>
        <dbReference type="SAM" id="Phobius"/>
    </source>
</evidence>
<name>A0A7J6E427_CANSA</name>
<dbReference type="InterPro" id="IPR035669">
    <property type="entry name" value="SGNH_plant_lipase-like"/>
</dbReference>
<keyword evidence="2" id="KW-0472">Membrane</keyword>
<evidence type="ECO:0000313" key="3">
    <source>
        <dbReference type="EMBL" id="KAF4353046.1"/>
    </source>
</evidence>
<gene>
    <name evidence="3" type="ORF">G4B88_010035</name>
</gene>
<keyword evidence="2" id="KW-0812">Transmembrane</keyword>
<dbReference type="InterPro" id="IPR036514">
    <property type="entry name" value="SGNH_hydro_sf"/>
</dbReference>
<proteinExistence type="inferred from homology"/>
<dbReference type="PANTHER" id="PTHR45642:SF67">
    <property type="entry name" value="GDSL-LIKE LIPASE_ACYLHYDROLASE FAMILY PROTEIN, EXPRESSED"/>
    <property type="match status" value="1"/>
</dbReference>
<dbReference type="Gene3D" id="3.40.50.1110">
    <property type="entry name" value="SGNH hydrolase"/>
    <property type="match status" value="2"/>
</dbReference>
<dbReference type="Pfam" id="PF00657">
    <property type="entry name" value="Lipase_GDSL"/>
    <property type="match status" value="2"/>
</dbReference>
<accession>A0A7J6E427</accession>
<dbReference type="InterPro" id="IPR001087">
    <property type="entry name" value="GDSL"/>
</dbReference>
<keyword evidence="2" id="KW-1133">Transmembrane helix</keyword>
<dbReference type="Proteomes" id="UP000583929">
    <property type="component" value="Unassembled WGS sequence"/>
</dbReference>
<dbReference type="EMBL" id="JAATIQ010000512">
    <property type="protein sequence ID" value="KAF4353046.1"/>
    <property type="molecule type" value="Genomic_DNA"/>
</dbReference>
<evidence type="ECO:0000313" key="4">
    <source>
        <dbReference type="Proteomes" id="UP000583929"/>
    </source>
</evidence>
<evidence type="ECO:0008006" key="5">
    <source>
        <dbReference type="Google" id="ProtNLM"/>
    </source>
</evidence>
<feature type="transmembrane region" description="Helical" evidence="2">
    <location>
        <begin position="7"/>
        <end position="23"/>
    </location>
</feature>
<organism evidence="3 4">
    <name type="scientific">Cannabis sativa</name>
    <name type="common">Hemp</name>
    <name type="synonym">Marijuana</name>
    <dbReference type="NCBI Taxonomy" id="3483"/>
    <lineage>
        <taxon>Eukaryota</taxon>
        <taxon>Viridiplantae</taxon>
        <taxon>Streptophyta</taxon>
        <taxon>Embryophyta</taxon>
        <taxon>Tracheophyta</taxon>
        <taxon>Spermatophyta</taxon>
        <taxon>Magnoliopsida</taxon>
        <taxon>eudicotyledons</taxon>
        <taxon>Gunneridae</taxon>
        <taxon>Pentapetalae</taxon>
        <taxon>rosids</taxon>
        <taxon>fabids</taxon>
        <taxon>Rosales</taxon>
        <taxon>Cannabaceae</taxon>
        <taxon>Cannabis</taxon>
    </lineage>
</organism>
<dbReference type="PANTHER" id="PTHR45642">
    <property type="entry name" value="GDSL ESTERASE/LIPASE EXL3"/>
    <property type="match status" value="1"/>
</dbReference>
<protein>
    <recommendedName>
        <fullName evidence="5">GDSL esterase/lipase</fullName>
    </recommendedName>
</protein>
<dbReference type="FunFam" id="3.40.50.1110:FF:000003">
    <property type="entry name" value="GDSL esterase/lipase APG"/>
    <property type="match status" value="2"/>
</dbReference>
<reference evidence="3 4" key="1">
    <citation type="journal article" date="2020" name="bioRxiv">
        <title>Sequence and annotation of 42 cannabis genomes reveals extensive copy number variation in cannabinoid synthesis and pathogen resistance genes.</title>
        <authorList>
            <person name="Mckernan K.J."/>
            <person name="Helbert Y."/>
            <person name="Kane L.T."/>
            <person name="Ebling H."/>
            <person name="Zhang L."/>
            <person name="Liu B."/>
            <person name="Eaton Z."/>
            <person name="Mclaughlin S."/>
            <person name="Kingan S."/>
            <person name="Baybayan P."/>
            <person name="Concepcion G."/>
            <person name="Jordan M."/>
            <person name="Riva A."/>
            <person name="Barbazuk W."/>
            <person name="Harkins T."/>
        </authorList>
    </citation>
    <scope>NUCLEOTIDE SEQUENCE [LARGE SCALE GENOMIC DNA]</scope>
    <source>
        <strain evidence="4">cv. Jamaican Lion 4</strain>
        <tissue evidence="3">Leaf</tissue>
    </source>
</reference>
<dbReference type="InterPro" id="IPR050592">
    <property type="entry name" value="GDSL_lipolytic_enzyme"/>
</dbReference>